<dbReference type="Pfam" id="PF01381">
    <property type="entry name" value="HTH_3"/>
    <property type="match status" value="1"/>
</dbReference>
<gene>
    <name evidence="3" type="primary">higA</name>
    <name evidence="3" type="ORF">DLM65_12090</name>
</gene>
<accession>A0A2W5Z0J6</accession>
<organism evidence="3 4">
    <name type="scientific">Candidatus Aeolococcus gillhamiae</name>
    <dbReference type="NCBI Taxonomy" id="3127015"/>
    <lineage>
        <taxon>Bacteria</taxon>
        <taxon>Bacillati</taxon>
        <taxon>Candidatus Dormiibacterota</taxon>
        <taxon>Candidatus Dormibacteria</taxon>
        <taxon>Candidatus Aeolococcales</taxon>
        <taxon>Candidatus Aeolococcaceae</taxon>
        <taxon>Candidatus Aeolococcus</taxon>
    </lineage>
</organism>
<dbReference type="CDD" id="cd00093">
    <property type="entry name" value="HTH_XRE"/>
    <property type="match status" value="1"/>
</dbReference>
<reference evidence="3 4" key="1">
    <citation type="journal article" date="2017" name="Nature">
        <title>Atmospheric trace gases support primary production in Antarctic desert surface soil.</title>
        <authorList>
            <person name="Ji M."/>
            <person name="Greening C."/>
            <person name="Vanwonterghem I."/>
            <person name="Carere C.R."/>
            <person name="Bay S.K."/>
            <person name="Steen J.A."/>
            <person name="Montgomery K."/>
            <person name="Lines T."/>
            <person name="Beardall J."/>
            <person name="van Dorst J."/>
            <person name="Snape I."/>
            <person name="Stott M.B."/>
            <person name="Hugenholtz P."/>
            <person name="Ferrari B.C."/>
        </authorList>
    </citation>
    <scope>NUCLEOTIDE SEQUENCE [LARGE SCALE GENOMIC DNA]</scope>
    <source>
        <strain evidence="3">RRmetagenome_bin12</strain>
    </source>
</reference>
<dbReference type="Gene3D" id="1.10.260.40">
    <property type="entry name" value="lambda repressor-like DNA-binding domains"/>
    <property type="match status" value="1"/>
</dbReference>
<dbReference type="PANTHER" id="PTHR36924">
    <property type="entry name" value="ANTITOXIN HIGA-1"/>
    <property type="match status" value="1"/>
</dbReference>
<dbReference type="InterPro" id="IPR010982">
    <property type="entry name" value="Lambda_DNA-bd_dom_sf"/>
</dbReference>
<dbReference type="Proteomes" id="UP000248724">
    <property type="component" value="Unassembled WGS sequence"/>
</dbReference>
<proteinExistence type="predicted"/>
<dbReference type="NCBIfam" id="TIGR02607">
    <property type="entry name" value="antidote_HigA"/>
    <property type="match status" value="1"/>
</dbReference>
<dbReference type="SUPFAM" id="SSF47413">
    <property type="entry name" value="lambda repressor-like DNA-binding domains"/>
    <property type="match status" value="1"/>
</dbReference>
<dbReference type="AlphaFoldDB" id="A0A2W5Z0J6"/>
<dbReference type="PROSITE" id="PS50943">
    <property type="entry name" value="HTH_CROC1"/>
    <property type="match status" value="1"/>
</dbReference>
<dbReference type="InterPro" id="IPR013430">
    <property type="entry name" value="Toxin_antidote_HigA"/>
</dbReference>
<dbReference type="InterPro" id="IPR001387">
    <property type="entry name" value="Cro/C1-type_HTH"/>
</dbReference>
<dbReference type="PANTHER" id="PTHR36924:SF1">
    <property type="entry name" value="ANTITOXIN HIGA-1"/>
    <property type="match status" value="1"/>
</dbReference>
<evidence type="ECO:0000313" key="3">
    <source>
        <dbReference type="EMBL" id="PZR78793.1"/>
    </source>
</evidence>
<feature type="domain" description="HTH cro/C1-type" evidence="2">
    <location>
        <begin position="20"/>
        <end position="74"/>
    </location>
</feature>
<evidence type="ECO:0000313" key="4">
    <source>
        <dbReference type="Proteomes" id="UP000248724"/>
    </source>
</evidence>
<evidence type="ECO:0000259" key="2">
    <source>
        <dbReference type="PROSITE" id="PS50943"/>
    </source>
</evidence>
<name>A0A2W5Z0J6_9BACT</name>
<feature type="non-terminal residue" evidence="3">
    <location>
        <position position="77"/>
    </location>
</feature>
<sequence length="77" mass="8471">MATDQTSWQPDWAVPPGEILAEALVDRGMSQSELARRMDRPVKTINEIINAKAAITPDTAIQLERALGISARLWNGL</sequence>
<dbReference type="EMBL" id="QHBU01000242">
    <property type="protein sequence ID" value="PZR78793.1"/>
    <property type="molecule type" value="Genomic_DNA"/>
</dbReference>
<evidence type="ECO:0000256" key="1">
    <source>
        <dbReference type="ARBA" id="ARBA00023125"/>
    </source>
</evidence>
<dbReference type="GO" id="GO:0003677">
    <property type="term" value="F:DNA binding"/>
    <property type="evidence" value="ECO:0007669"/>
    <property type="project" value="UniProtKB-KW"/>
</dbReference>
<keyword evidence="1" id="KW-0238">DNA-binding</keyword>
<comment type="caution">
    <text evidence="3">The sequence shown here is derived from an EMBL/GenBank/DDBJ whole genome shotgun (WGS) entry which is preliminary data.</text>
</comment>
<dbReference type="SMART" id="SM00530">
    <property type="entry name" value="HTH_XRE"/>
    <property type="match status" value="1"/>
</dbReference>
<protein>
    <submittedName>
        <fullName evidence="3">Addiction module antidote protein, HigA family</fullName>
    </submittedName>
</protein>